<evidence type="ECO:0000256" key="7">
    <source>
        <dbReference type="ARBA" id="ARBA00022792"/>
    </source>
</evidence>
<organism evidence="12 13">
    <name type="scientific">Kuraishia capsulata CBS 1993</name>
    <dbReference type="NCBI Taxonomy" id="1382522"/>
    <lineage>
        <taxon>Eukaryota</taxon>
        <taxon>Fungi</taxon>
        <taxon>Dikarya</taxon>
        <taxon>Ascomycota</taxon>
        <taxon>Saccharomycotina</taxon>
        <taxon>Pichiomycetes</taxon>
        <taxon>Pichiales</taxon>
        <taxon>Pichiaceae</taxon>
        <taxon>Kuraishia</taxon>
    </lineage>
</organism>
<evidence type="ECO:0000256" key="11">
    <source>
        <dbReference type="SAM" id="Phobius"/>
    </source>
</evidence>
<name>W6MMM8_9ASCO</name>
<dbReference type="InterPro" id="IPR020164">
    <property type="entry name" value="Cyt_c_Oxase_assmbl_COX16"/>
</dbReference>
<comment type="function">
    <text evidence="1">Required for the assembly of the mitochondrial respiratory chain complex IV (CIV), also known as cytochrome c oxidase. May participate in merging the COX1 and COX2 assembly lines.</text>
</comment>
<dbReference type="STRING" id="1382522.W6MMM8"/>
<sequence length="121" mass="14136">MSFQSKKFRSKAQQAAFEKTFVGRYQRLVKKNSFLFLGIPMIGSVALGSVLLSNFTAIRYEQRDAKVKELDEEESLAIANQKRRKVDLKEEYYKLQGLAEENENWEPVRVERLKGESENVW</sequence>
<evidence type="ECO:0000256" key="3">
    <source>
        <dbReference type="ARBA" id="ARBA00008370"/>
    </source>
</evidence>
<accession>W6MMM8</accession>
<evidence type="ECO:0000256" key="9">
    <source>
        <dbReference type="ARBA" id="ARBA00023128"/>
    </source>
</evidence>
<evidence type="ECO:0000313" key="12">
    <source>
        <dbReference type="EMBL" id="CDK26207.1"/>
    </source>
</evidence>
<evidence type="ECO:0000313" key="13">
    <source>
        <dbReference type="Proteomes" id="UP000019384"/>
    </source>
</evidence>
<feature type="transmembrane region" description="Helical" evidence="11">
    <location>
        <begin position="34"/>
        <end position="55"/>
    </location>
</feature>
<dbReference type="Pfam" id="PF14138">
    <property type="entry name" value="COX16"/>
    <property type="match status" value="1"/>
</dbReference>
<evidence type="ECO:0000256" key="8">
    <source>
        <dbReference type="ARBA" id="ARBA00022989"/>
    </source>
</evidence>
<evidence type="ECO:0000256" key="6">
    <source>
        <dbReference type="ARBA" id="ARBA00022692"/>
    </source>
</evidence>
<dbReference type="GeneID" id="34519602"/>
<keyword evidence="8 11" id="KW-1133">Transmembrane helix</keyword>
<evidence type="ECO:0000256" key="4">
    <source>
        <dbReference type="ARBA" id="ARBA00015368"/>
    </source>
</evidence>
<gene>
    <name evidence="12" type="ORF">KUCA_T00002178001</name>
</gene>
<evidence type="ECO:0000256" key="1">
    <source>
        <dbReference type="ARBA" id="ARBA00002490"/>
    </source>
</evidence>
<dbReference type="PANTHER" id="PTHR17130:SF14">
    <property type="entry name" value="CYTOCHROME C OXIDASE ASSEMBLY PROTEIN COX16 HOMOLOG, MITOCHONDRIAL"/>
    <property type="match status" value="1"/>
</dbReference>
<dbReference type="AlphaFoldDB" id="W6MMM8"/>
<dbReference type="HOGENOM" id="CLU_131611_1_0_1"/>
<dbReference type="PANTHER" id="PTHR17130">
    <property type="entry name" value="MITOCHONDRIAL OUTER MEMBRANE PROTEIN 25"/>
    <property type="match status" value="1"/>
</dbReference>
<dbReference type="GO" id="GO:0033617">
    <property type="term" value="P:mitochondrial respiratory chain complex IV assembly"/>
    <property type="evidence" value="ECO:0007669"/>
    <property type="project" value="EnsemblFungi"/>
</dbReference>
<keyword evidence="6 11" id="KW-0812">Transmembrane</keyword>
<dbReference type="RefSeq" id="XP_022458214.1">
    <property type="nucleotide sequence ID" value="XM_022604432.1"/>
</dbReference>
<proteinExistence type="inferred from homology"/>
<keyword evidence="9" id="KW-0496">Mitochondrion</keyword>
<comment type="similarity">
    <text evidence="3">Belongs to the COX16 family.</text>
</comment>
<dbReference type="EMBL" id="HG793126">
    <property type="protein sequence ID" value="CDK26207.1"/>
    <property type="molecule type" value="Genomic_DNA"/>
</dbReference>
<reference evidence="12" key="2">
    <citation type="submission" date="2014-02" db="EMBL/GenBank/DDBJ databases">
        <title>Complete DNA sequence of /Kuraishia capsulata/ illustrates novel genomic features among budding yeasts (/Saccharomycotina/).</title>
        <authorList>
            <person name="Morales L."/>
            <person name="Noel B."/>
            <person name="Porcel B."/>
            <person name="Marcet-Houben M."/>
            <person name="Hullo M-F."/>
            <person name="Sacerdot C."/>
            <person name="Tekaia F."/>
            <person name="Leh-Louis V."/>
            <person name="Despons L."/>
            <person name="Khanna V."/>
            <person name="Aury J-M."/>
            <person name="Barbe V."/>
            <person name="Couloux A."/>
            <person name="Labadie K."/>
            <person name="Pelletier E."/>
            <person name="Souciet J-L."/>
            <person name="Boekhout T."/>
            <person name="Gabaldon T."/>
            <person name="Wincker P."/>
            <person name="Dujon B."/>
        </authorList>
    </citation>
    <scope>NUCLEOTIDE SEQUENCE</scope>
    <source>
        <strain evidence="12">CBS 1993</strain>
    </source>
</reference>
<keyword evidence="13" id="KW-1185">Reference proteome</keyword>
<comment type="subcellular location">
    <subcellularLocation>
        <location evidence="2">Mitochondrion inner membrane</location>
        <topology evidence="2">Single-pass membrane protein</topology>
    </subcellularLocation>
</comment>
<evidence type="ECO:0000256" key="5">
    <source>
        <dbReference type="ARBA" id="ARBA00019222"/>
    </source>
</evidence>
<reference evidence="12" key="1">
    <citation type="submission" date="2013-12" db="EMBL/GenBank/DDBJ databases">
        <authorList>
            <person name="Genoscope - CEA"/>
        </authorList>
    </citation>
    <scope>NUCLEOTIDE SEQUENCE</scope>
    <source>
        <strain evidence="12">CBS 1993</strain>
    </source>
</reference>
<evidence type="ECO:0000256" key="2">
    <source>
        <dbReference type="ARBA" id="ARBA00004434"/>
    </source>
</evidence>
<keyword evidence="10 11" id="KW-0472">Membrane</keyword>
<protein>
    <recommendedName>
        <fullName evidence="4">Cytochrome c oxidase assembly protein COX16, mitochondrial</fullName>
    </recommendedName>
    <alternativeName>
        <fullName evidence="5">Cytochrome c oxidase assembly protein cox16, mitochondrial</fullName>
    </alternativeName>
</protein>
<keyword evidence="7" id="KW-0999">Mitochondrion inner membrane</keyword>
<dbReference type="GO" id="GO:0005743">
    <property type="term" value="C:mitochondrial inner membrane"/>
    <property type="evidence" value="ECO:0007669"/>
    <property type="project" value="UniProtKB-SubCell"/>
</dbReference>
<evidence type="ECO:0000256" key="10">
    <source>
        <dbReference type="ARBA" id="ARBA00023136"/>
    </source>
</evidence>
<dbReference type="Proteomes" id="UP000019384">
    <property type="component" value="Unassembled WGS sequence"/>
</dbReference>
<dbReference type="OrthoDB" id="5516033at2759"/>